<dbReference type="Proteomes" id="UP000018692">
    <property type="component" value="Unassembled WGS sequence"/>
</dbReference>
<protein>
    <submittedName>
        <fullName evidence="2">Uncharacterized protein</fullName>
    </submittedName>
</protein>
<feature type="transmembrane region" description="Helical" evidence="1">
    <location>
        <begin position="47"/>
        <end position="67"/>
    </location>
</feature>
<keyword evidence="1" id="KW-0812">Transmembrane</keyword>
<proteinExistence type="predicted"/>
<dbReference type="EMBL" id="AVFE01000087">
    <property type="protein sequence ID" value="ETD03697.1"/>
    <property type="molecule type" value="Genomic_DNA"/>
</dbReference>
<accession>V8AMC1</accession>
<dbReference type="PATRIC" id="fig|1380772.3.peg.2290"/>
<name>V8AMC1_9LACT</name>
<gene>
    <name evidence="2" type="ORF">N568_0112035</name>
</gene>
<dbReference type="AlphaFoldDB" id="V8AMC1"/>
<sequence>MEGGKMKQRISYALGALGHDTYYAAISVFFIAFVTSQMFAGSEHEEAMIALVTSLVVIIRLVEIVFYK</sequence>
<comment type="caution">
    <text evidence="2">The sequence shown here is derived from an EMBL/GenBank/DDBJ whole genome shotgun (WGS) entry which is preliminary data.</text>
</comment>
<keyword evidence="1" id="KW-0472">Membrane</keyword>
<feature type="transmembrane region" description="Helical" evidence="1">
    <location>
        <begin position="21"/>
        <end position="41"/>
    </location>
</feature>
<reference evidence="2 3" key="1">
    <citation type="submission" date="2013-07" db="EMBL/GenBank/DDBJ databases">
        <title>Isolation of Lactococcus garvieae strain TRF1 from the fecal material of a timber rattlesnake.</title>
        <authorList>
            <person name="McLaughlin R.W."/>
            <person name="Cochran P.A."/>
            <person name="Dowd S.E."/>
        </authorList>
    </citation>
    <scope>NUCLEOTIDE SEQUENCE [LARGE SCALE GENOMIC DNA]</scope>
    <source>
        <strain evidence="2 3">TRF1</strain>
    </source>
</reference>
<evidence type="ECO:0000313" key="3">
    <source>
        <dbReference type="Proteomes" id="UP000018692"/>
    </source>
</evidence>
<organism evidence="2 3">
    <name type="scientific">Lactococcus garvieae TRF1</name>
    <dbReference type="NCBI Taxonomy" id="1380772"/>
    <lineage>
        <taxon>Bacteria</taxon>
        <taxon>Bacillati</taxon>
        <taxon>Bacillota</taxon>
        <taxon>Bacilli</taxon>
        <taxon>Lactobacillales</taxon>
        <taxon>Streptococcaceae</taxon>
        <taxon>Lactococcus</taxon>
    </lineage>
</organism>
<keyword evidence="1" id="KW-1133">Transmembrane helix</keyword>
<evidence type="ECO:0000313" key="2">
    <source>
        <dbReference type="EMBL" id="ETD03697.1"/>
    </source>
</evidence>
<evidence type="ECO:0000256" key="1">
    <source>
        <dbReference type="SAM" id="Phobius"/>
    </source>
</evidence>